<evidence type="ECO:0000256" key="3">
    <source>
        <dbReference type="ARBA" id="ARBA00022741"/>
    </source>
</evidence>
<keyword evidence="8" id="KW-0808">Transferase</keyword>
<dbReference type="PROSITE" id="PS50294">
    <property type="entry name" value="WD_REPEATS_REGION"/>
    <property type="match status" value="2"/>
</dbReference>
<sequence length="654" mass="66771">MDALRDGDPRQVGPYRLEGRLGAGGMGEVFLGVSAGGRRVAVKVVRGEHLSRPEFRVRFAREVAAARRVGGFYTAQVVDADPEADVPWMATAYVAGPSLREAAPLPLAEVGRLGAALAEGLAAIHASGLVHRDLKPGNVIMSPDGPRIIDFGIARAVGAGSLTADGAVLGTYAYMAPEQVLGEPSGPPADVFALGCVLVFAARGRSPFDAATIPAIVHRVLNEPPGLDGLAGPLRPLVTACLAKDPAARPGTNQILAHLADPGSAPVAAARPAGEYAARPAGEAADRTVERGTTPFTRVVGAVRPAAGTPRRTVLAGAAAAAALGVPAFLLTRTGGSPRAAPSATSGDAMLPPAMTLAKDGQPVGKVAFSPDGRILVCGGMRGETVYLWDPAAGHVIHELRAPAGVAAMAFSPDGKLLATGHANATVRLWDVESADTRPPRRLRTLSGGEGGAVDALAFSPDGRILAGPNRLWDTATGGVLGDLSGAEGVNSVVFSRDGRRVMAGIDGFQGRAEPGSVRVWDARTRNPIAHVADQGKKTSSLALTPDGRTLVTAGGGAAIRLWDASRVRITGVLDSGRTGDVTEVAVSADGAVLAAAGTDLTVRLWDLATRRVTATLAGTGGPIRGLALAPDGRTVASGSQRRGQAAANLWRLR</sequence>
<dbReference type="CDD" id="cd14014">
    <property type="entry name" value="STKc_PknB_like"/>
    <property type="match status" value="1"/>
</dbReference>
<dbReference type="SUPFAM" id="SSF56112">
    <property type="entry name" value="Protein kinase-like (PK-like)"/>
    <property type="match status" value="1"/>
</dbReference>
<reference evidence="8 9" key="1">
    <citation type="submission" date="2023-11" db="EMBL/GenBank/DDBJ databases">
        <title>Actinomadura monticuli sp. nov., isolated from volcanic ash.</title>
        <authorList>
            <person name="Lee S.D."/>
            <person name="Yang H."/>
            <person name="Kim I.S."/>
        </authorList>
    </citation>
    <scope>NUCLEOTIDE SEQUENCE [LARGE SCALE GENOMIC DNA]</scope>
    <source>
        <strain evidence="8 9">DSM 45346</strain>
    </source>
</reference>
<dbReference type="Pfam" id="PF00069">
    <property type="entry name" value="Pkinase"/>
    <property type="match status" value="1"/>
</dbReference>
<dbReference type="GO" id="GO:0004674">
    <property type="term" value="F:protein serine/threonine kinase activity"/>
    <property type="evidence" value="ECO:0007669"/>
    <property type="project" value="UniProtKB-EC"/>
</dbReference>
<dbReference type="RefSeq" id="WP_371939496.1">
    <property type="nucleotide sequence ID" value="NZ_JAXCEH010000002.1"/>
</dbReference>
<dbReference type="PROSITE" id="PS50011">
    <property type="entry name" value="PROTEIN_KINASE_DOM"/>
    <property type="match status" value="1"/>
</dbReference>
<feature type="repeat" description="WD" evidence="5">
    <location>
        <begin position="406"/>
        <end position="440"/>
    </location>
</feature>
<feature type="repeat" description="WD" evidence="5">
    <location>
        <begin position="532"/>
        <end position="564"/>
    </location>
</feature>
<dbReference type="InterPro" id="IPR000719">
    <property type="entry name" value="Prot_kinase_dom"/>
</dbReference>
<keyword evidence="4 6" id="KW-0067">ATP-binding</keyword>
<dbReference type="PROSITE" id="PS00107">
    <property type="entry name" value="PROTEIN_KINASE_ATP"/>
    <property type="match status" value="1"/>
</dbReference>
<proteinExistence type="predicted"/>
<dbReference type="PROSITE" id="PS50082">
    <property type="entry name" value="WD_REPEATS_2"/>
    <property type="match status" value="3"/>
</dbReference>
<dbReference type="InterPro" id="IPR011047">
    <property type="entry name" value="Quinoprotein_ADH-like_sf"/>
</dbReference>
<dbReference type="InterPro" id="IPR015943">
    <property type="entry name" value="WD40/YVTN_repeat-like_dom_sf"/>
</dbReference>
<evidence type="ECO:0000256" key="6">
    <source>
        <dbReference type="PROSITE-ProRule" id="PRU10141"/>
    </source>
</evidence>
<evidence type="ECO:0000259" key="7">
    <source>
        <dbReference type="PROSITE" id="PS50011"/>
    </source>
</evidence>
<dbReference type="InterPro" id="IPR008271">
    <property type="entry name" value="Ser/Thr_kinase_AS"/>
</dbReference>
<evidence type="ECO:0000256" key="5">
    <source>
        <dbReference type="PROSITE-ProRule" id="PRU00221"/>
    </source>
</evidence>
<dbReference type="SMART" id="SM00220">
    <property type="entry name" value="S_TKc"/>
    <property type="match status" value="1"/>
</dbReference>
<dbReference type="InterPro" id="IPR019775">
    <property type="entry name" value="WD40_repeat_CS"/>
</dbReference>
<evidence type="ECO:0000256" key="4">
    <source>
        <dbReference type="ARBA" id="ARBA00022840"/>
    </source>
</evidence>
<evidence type="ECO:0000313" key="9">
    <source>
        <dbReference type="Proteomes" id="UP001569904"/>
    </source>
</evidence>
<comment type="caution">
    <text evidence="8">The sequence shown here is derived from an EMBL/GenBank/DDBJ whole genome shotgun (WGS) entry which is preliminary data.</text>
</comment>
<protein>
    <submittedName>
        <fullName evidence="8">Serine/threonine-protein kinase</fullName>
        <ecNumber evidence="8">2.7.11.1</ecNumber>
    </submittedName>
</protein>
<dbReference type="PROSITE" id="PS00108">
    <property type="entry name" value="PROTEIN_KINASE_ST"/>
    <property type="match status" value="1"/>
</dbReference>
<evidence type="ECO:0000313" key="8">
    <source>
        <dbReference type="EMBL" id="MFA1553153.1"/>
    </source>
</evidence>
<feature type="domain" description="Protein kinase" evidence="7">
    <location>
        <begin position="15"/>
        <end position="261"/>
    </location>
</feature>
<dbReference type="EC" id="2.7.11.1" evidence="8"/>
<name>A0ABV4QTW5_9ACTN</name>
<feature type="repeat" description="WD" evidence="5">
    <location>
        <begin position="575"/>
        <end position="616"/>
    </location>
</feature>
<feature type="binding site" evidence="6">
    <location>
        <position position="43"/>
    </location>
    <ligand>
        <name>ATP</name>
        <dbReference type="ChEBI" id="CHEBI:30616"/>
    </ligand>
</feature>
<dbReference type="Gene3D" id="3.30.200.20">
    <property type="entry name" value="Phosphorylase Kinase, domain 1"/>
    <property type="match status" value="1"/>
</dbReference>
<dbReference type="Gene3D" id="2.130.10.10">
    <property type="entry name" value="YVTN repeat-like/Quinoprotein amine dehydrogenase"/>
    <property type="match status" value="2"/>
</dbReference>
<dbReference type="PROSITE" id="PS00678">
    <property type="entry name" value="WD_REPEATS_1"/>
    <property type="match status" value="2"/>
</dbReference>
<evidence type="ECO:0000256" key="2">
    <source>
        <dbReference type="ARBA" id="ARBA00022737"/>
    </source>
</evidence>
<keyword evidence="9" id="KW-1185">Reference proteome</keyword>
<dbReference type="EMBL" id="JAXCEH010000002">
    <property type="protein sequence ID" value="MFA1553153.1"/>
    <property type="molecule type" value="Genomic_DNA"/>
</dbReference>
<evidence type="ECO:0000256" key="1">
    <source>
        <dbReference type="ARBA" id="ARBA00022574"/>
    </source>
</evidence>
<organism evidence="8 9">
    <name type="scientific">Actinomadura chokoriensis</name>
    <dbReference type="NCBI Taxonomy" id="454156"/>
    <lineage>
        <taxon>Bacteria</taxon>
        <taxon>Bacillati</taxon>
        <taxon>Actinomycetota</taxon>
        <taxon>Actinomycetes</taxon>
        <taxon>Streptosporangiales</taxon>
        <taxon>Thermomonosporaceae</taxon>
        <taxon>Actinomadura</taxon>
    </lineage>
</organism>
<dbReference type="SUPFAM" id="SSF50998">
    <property type="entry name" value="Quinoprotein alcohol dehydrogenase-like"/>
    <property type="match status" value="1"/>
</dbReference>
<gene>
    <name evidence="8" type="ORF">SM436_05575</name>
</gene>
<accession>A0ABV4QTW5</accession>
<dbReference type="InterPro" id="IPR001680">
    <property type="entry name" value="WD40_rpt"/>
</dbReference>
<dbReference type="PANTHER" id="PTHR19879">
    <property type="entry name" value="TRANSCRIPTION INITIATION FACTOR TFIID"/>
    <property type="match status" value="1"/>
</dbReference>
<dbReference type="PANTHER" id="PTHR19879:SF9">
    <property type="entry name" value="TRANSCRIPTION INITIATION FACTOR TFIID SUBUNIT 5"/>
    <property type="match status" value="1"/>
</dbReference>
<keyword evidence="8" id="KW-0418">Kinase</keyword>
<dbReference type="InterPro" id="IPR017441">
    <property type="entry name" value="Protein_kinase_ATP_BS"/>
</dbReference>
<keyword evidence="3 6" id="KW-0547">Nucleotide-binding</keyword>
<dbReference type="Proteomes" id="UP001569904">
    <property type="component" value="Unassembled WGS sequence"/>
</dbReference>
<dbReference type="InterPro" id="IPR011009">
    <property type="entry name" value="Kinase-like_dom_sf"/>
</dbReference>
<dbReference type="Gene3D" id="1.10.510.10">
    <property type="entry name" value="Transferase(Phosphotransferase) domain 1"/>
    <property type="match status" value="1"/>
</dbReference>
<dbReference type="Pfam" id="PF00400">
    <property type="entry name" value="WD40"/>
    <property type="match status" value="5"/>
</dbReference>
<keyword evidence="1 5" id="KW-0853">WD repeat</keyword>
<dbReference type="SMART" id="SM00320">
    <property type="entry name" value="WD40"/>
    <property type="match status" value="7"/>
</dbReference>
<keyword evidence="2" id="KW-0677">Repeat</keyword>
<dbReference type="CDD" id="cd00200">
    <property type="entry name" value="WD40"/>
    <property type="match status" value="1"/>
</dbReference>